<comment type="caution">
    <text evidence="2">The sequence shown here is derived from an EMBL/GenBank/DDBJ whole genome shotgun (WGS) entry which is preliminary data.</text>
</comment>
<protein>
    <submittedName>
        <fullName evidence="2">Uncharacterized protein</fullName>
    </submittedName>
</protein>
<reference evidence="2 3" key="1">
    <citation type="journal article" date="2015" name="BMC Genomics">
        <title>Genome mining reveals unlocked bioactive potential of marine Gram-negative bacteria.</title>
        <authorList>
            <person name="Machado H."/>
            <person name="Sonnenschein E.C."/>
            <person name="Melchiorsen J."/>
            <person name="Gram L."/>
        </authorList>
    </citation>
    <scope>NUCLEOTIDE SEQUENCE [LARGE SCALE GENOMIC DNA]</scope>
    <source>
        <strain evidence="2 3">S4054</strain>
    </source>
</reference>
<evidence type="ECO:0000313" key="2">
    <source>
        <dbReference type="EMBL" id="KKE82749.1"/>
    </source>
</evidence>
<dbReference type="AlphaFoldDB" id="A0A0F6ABG9"/>
<gene>
    <name evidence="2" type="ORF">N479_16980</name>
</gene>
<dbReference type="EMBL" id="AUXW01000157">
    <property type="protein sequence ID" value="KKE82749.1"/>
    <property type="molecule type" value="Genomic_DNA"/>
</dbReference>
<organism evidence="2 3">
    <name type="scientific">Pseudoalteromonas luteoviolacea S4054</name>
    <dbReference type="NCBI Taxonomy" id="1129367"/>
    <lineage>
        <taxon>Bacteria</taxon>
        <taxon>Pseudomonadati</taxon>
        <taxon>Pseudomonadota</taxon>
        <taxon>Gammaproteobacteria</taxon>
        <taxon>Alteromonadales</taxon>
        <taxon>Pseudoalteromonadaceae</taxon>
        <taxon>Pseudoalteromonas</taxon>
    </lineage>
</organism>
<proteinExistence type="predicted"/>
<sequence length="48" mass="5453">MNDFMHAQQAPFKFFTFIAKVPSVPVSYAGKDDKRHAPQNSLQFSPLL</sequence>
<accession>A0A0F6ABG9</accession>
<dbReference type="Proteomes" id="UP000033434">
    <property type="component" value="Unassembled WGS sequence"/>
</dbReference>
<dbReference type="PATRIC" id="fig|1129367.4.peg.3375"/>
<name>A0A0F6ABG9_9GAMM</name>
<feature type="compositionally biased region" description="Polar residues" evidence="1">
    <location>
        <begin position="38"/>
        <end position="48"/>
    </location>
</feature>
<feature type="region of interest" description="Disordered" evidence="1">
    <location>
        <begin position="29"/>
        <end position="48"/>
    </location>
</feature>
<evidence type="ECO:0000256" key="1">
    <source>
        <dbReference type="SAM" id="MobiDB-lite"/>
    </source>
</evidence>
<evidence type="ECO:0000313" key="3">
    <source>
        <dbReference type="Proteomes" id="UP000033434"/>
    </source>
</evidence>